<reference evidence="1 2" key="1">
    <citation type="journal article" date="2021" name="Sci. Rep.">
        <title>The genome of the diatom Chaetoceros tenuissimus carries an ancient integrated fragment of an extant virus.</title>
        <authorList>
            <person name="Hongo Y."/>
            <person name="Kimura K."/>
            <person name="Takaki Y."/>
            <person name="Yoshida Y."/>
            <person name="Baba S."/>
            <person name="Kobayashi G."/>
            <person name="Nagasaki K."/>
            <person name="Hano T."/>
            <person name="Tomaru Y."/>
        </authorList>
    </citation>
    <scope>NUCLEOTIDE SEQUENCE [LARGE SCALE GENOMIC DNA]</scope>
    <source>
        <strain evidence="1 2">NIES-3715</strain>
    </source>
</reference>
<comment type="caution">
    <text evidence="1">The sequence shown here is derived from an EMBL/GenBank/DDBJ whole genome shotgun (WGS) entry which is preliminary data.</text>
</comment>
<dbReference type="AlphaFoldDB" id="A0AAD3DEA5"/>
<keyword evidence="2" id="KW-1185">Reference proteome</keyword>
<dbReference type="EMBL" id="BLLK01000075">
    <property type="protein sequence ID" value="GFH61800.1"/>
    <property type="molecule type" value="Genomic_DNA"/>
</dbReference>
<evidence type="ECO:0000313" key="2">
    <source>
        <dbReference type="Proteomes" id="UP001054902"/>
    </source>
</evidence>
<dbReference type="Proteomes" id="UP001054902">
    <property type="component" value="Unassembled WGS sequence"/>
</dbReference>
<dbReference type="InterPro" id="IPR026906">
    <property type="entry name" value="LRR_5"/>
</dbReference>
<gene>
    <name evidence="1" type="ORF">CTEN210_18276</name>
</gene>
<dbReference type="Gene3D" id="3.80.10.10">
    <property type="entry name" value="Ribonuclease Inhibitor"/>
    <property type="match status" value="1"/>
</dbReference>
<protein>
    <recommendedName>
        <fullName evidence="3">Leucine-rich repeat domain-containing protein</fullName>
    </recommendedName>
</protein>
<dbReference type="SUPFAM" id="SSF52058">
    <property type="entry name" value="L domain-like"/>
    <property type="match status" value="1"/>
</dbReference>
<proteinExistence type="predicted"/>
<sequence length="263" mass="30697">MRVQTEEWRRFIPGVRMYKGKLTCFYNGEKLWNPVWEDYDDMYADLNHERENWEVIIVLPGVEVIPELTFVDGEKVETVIMSDSVRRIEKRAFGGLTRLSYVRLSTNLQFIGKEAFYGCRSLTSIYIPPSCGWIGSYAFAWCKELIIFHVPQQTQLRQGVISSTKLLETSPHESNIYFEETNDWIRNINRNEEFELHRACSSYNPMEDIVYGIVRRKGLGNFKVPNSIGISPLQYLEANPYADIDQHKLIKRYIGEMTGETII</sequence>
<organism evidence="1 2">
    <name type="scientific">Chaetoceros tenuissimus</name>
    <dbReference type="NCBI Taxonomy" id="426638"/>
    <lineage>
        <taxon>Eukaryota</taxon>
        <taxon>Sar</taxon>
        <taxon>Stramenopiles</taxon>
        <taxon>Ochrophyta</taxon>
        <taxon>Bacillariophyta</taxon>
        <taxon>Coscinodiscophyceae</taxon>
        <taxon>Chaetocerotophycidae</taxon>
        <taxon>Chaetocerotales</taxon>
        <taxon>Chaetocerotaceae</taxon>
        <taxon>Chaetoceros</taxon>
    </lineage>
</organism>
<dbReference type="Pfam" id="PF13306">
    <property type="entry name" value="LRR_5"/>
    <property type="match status" value="1"/>
</dbReference>
<dbReference type="InterPro" id="IPR032675">
    <property type="entry name" value="LRR_dom_sf"/>
</dbReference>
<evidence type="ECO:0008006" key="3">
    <source>
        <dbReference type="Google" id="ProtNLM"/>
    </source>
</evidence>
<accession>A0AAD3DEA5</accession>
<name>A0AAD3DEA5_9STRA</name>
<evidence type="ECO:0000313" key="1">
    <source>
        <dbReference type="EMBL" id="GFH61800.1"/>
    </source>
</evidence>